<dbReference type="Proteomes" id="UP000765509">
    <property type="component" value="Unassembled WGS sequence"/>
</dbReference>
<proteinExistence type="predicted"/>
<keyword evidence="3" id="KW-1185">Reference proteome</keyword>
<name>A0A9Q3BZ15_9BASI</name>
<evidence type="ECO:0000256" key="1">
    <source>
        <dbReference type="SAM" id="MobiDB-lite"/>
    </source>
</evidence>
<dbReference type="EMBL" id="AVOT02004029">
    <property type="protein sequence ID" value="MBW0475216.1"/>
    <property type="molecule type" value="Genomic_DNA"/>
</dbReference>
<dbReference type="AlphaFoldDB" id="A0A9Q3BZ15"/>
<organism evidence="2 3">
    <name type="scientific">Austropuccinia psidii MF-1</name>
    <dbReference type="NCBI Taxonomy" id="1389203"/>
    <lineage>
        <taxon>Eukaryota</taxon>
        <taxon>Fungi</taxon>
        <taxon>Dikarya</taxon>
        <taxon>Basidiomycota</taxon>
        <taxon>Pucciniomycotina</taxon>
        <taxon>Pucciniomycetes</taxon>
        <taxon>Pucciniales</taxon>
        <taxon>Sphaerophragmiaceae</taxon>
        <taxon>Austropuccinia</taxon>
    </lineage>
</organism>
<sequence>MEHRQQEVQPSISLGRTWRNLPEDMSQRLQRPYGSHQRLEFHQEFKTPGGEVKPNEGESSHYPSHRRAADPNRAYSDSFRLKRSRPNQFYSGFIPFRNQNISGQESPFFTNPGSFLENTRIQGQKQDLFRQRQKTSDPMIQKLLDLVKEVQKSQKQLYILLESVAPLIELLPPLRLNIMLLHLKVT</sequence>
<feature type="region of interest" description="Disordered" evidence="1">
    <location>
        <begin position="1"/>
        <end position="77"/>
    </location>
</feature>
<gene>
    <name evidence="2" type="ORF">O181_014931</name>
</gene>
<reference evidence="2" key="1">
    <citation type="submission" date="2021-03" db="EMBL/GenBank/DDBJ databases">
        <title>Draft genome sequence of rust myrtle Austropuccinia psidii MF-1, a brazilian biotype.</title>
        <authorList>
            <person name="Quecine M.C."/>
            <person name="Pachon D.M.R."/>
            <person name="Bonatelli M.L."/>
            <person name="Correr F.H."/>
            <person name="Franceschini L.M."/>
            <person name="Leite T.F."/>
            <person name="Margarido G.R.A."/>
            <person name="Almeida C.A."/>
            <person name="Ferrarezi J.A."/>
            <person name="Labate C.A."/>
        </authorList>
    </citation>
    <scope>NUCLEOTIDE SEQUENCE</scope>
    <source>
        <strain evidence="2">MF-1</strain>
    </source>
</reference>
<comment type="caution">
    <text evidence="2">The sequence shown here is derived from an EMBL/GenBank/DDBJ whole genome shotgun (WGS) entry which is preliminary data.</text>
</comment>
<protein>
    <submittedName>
        <fullName evidence="2">Uncharacterized protein</fullName>
    </submittedName>
</protein>
<evidence type="ECO:0000313" key="3">
    <source>
        <dbReference type="Proteomes" id="UP000765509"/>
    </source>
</evidence>
<accession>A0A9Q3BZ15</accession>
<evidence type="ECO:0000313" key="2">
    <source>
        <dbReference type="EMBL" id="MBW0475216.1"/>
    </source>
</evidence>